<keyword evidence="5" id="KW-0238">DNA-binding</keyword>
<dbReference type="InterPro" id="IPR003594">
    <property type="entry name" value="HATPase_dom"/>
</dbReference>
<dbReference type="InterPro" id="IPR018522">
    <property type="entry name" value="TopoIIA_CS"/>
</dbReference>
<dbReference type="Pfam" id="PF02518">
    <property type="entry name" value="HATPase_c"/>
    <property type="match status" value="1"/>
</dbReference>
<evidence type="ECO:0000256" key="2">
    <source>
        <dbReference type="ARBA" id="ARBA00001946"/>
    </source>
</evidence>
<dbReference type="SMART" id="SM00433">
    <property type="entry name" value="TOP2c"/>
    <property type="match status" value="1"/>
</dbReference>
<feature type="coiled-coil region" evidence="7">
    <location>
        <begin position="351"/>
        <end position="378"/>
    </location>
</feature>
<dbReference type="Gene3D" id="3.30.565.10">
    <property type="entry name" value="Histidine kinase-like ATPase, C-terminal domain"/>
    <property type="match status" value="1"/>
</dbReference>
<dbReference type="Gene3D" id="3.30.230.10">
    <property type="match status" value="1"/>
</dbReference>
<dbReference type="InterPro" id="IPR014721">
    <property type="entry name" value="Ribsml_uS5_D2-typ_fold_subgr"/>
</dbReference>
<dbReference type="PANTHER" id="PTHR45866">
    <property type="entry name" value="DNA GYRASE/TOPOISOMERASE SUBUNIT B"/>
    <property type="match status" value="1"/>
</dbReference>
<dbReference type="Gene3D" id="3.40.50.670">
    <property type="match status" value="1"/>
</dbReference>
<evidence type="ECO:0000256" key="5">
    <source>
        <dbReference type="ARBA" id="ARBA00023125"/>
    </source>
</evidence>
<gene>
    <name evidence="9" type="ORF">QU605_10075</name>
</gene>
<dbReference type="PRINTS" id="PR01159">
    <property type="entry name" value="DNAGYRASEB"/>
</dbReference>
<dbReference type="Pfam" id="PF00204">
    <property type="entry name" value="DNA_gyraseB"/>
    <property type="match status" value="1"/>
</dbReference>
<dbReference type="EMBL" id="JAUDUY010000004">
    <property type="protein sequence ID" value="MDM9631820.1"/>
    <property type="molecule type" value="Genomic_DNA"/>
</dbReference>
<dbReference type="SUPFAM" id="SSF55874">
    <property type="entry name" value="ATPase domain of HSP90 chaperone/DNA topoisomerase II/histidine kinase"/>
    <property type="match status" value="1"/>
</dbReference>
<dbReference type="InterPro" id="IPR013506">
    <property type="entry name" value="Topo_IIA_bsu_dom2"/>
</dbReference>
<keyword evidence="6 9" id="KW-0413">Isomerase</keyword>
<dbReference type="CDD" id="cd01030">
    <property type="entry name" value="TOPRIM_TopoIIA_like"/>
    <property type="match status" value="1"/>
</dbReference>
<comment type="cofactor">
    <cofactor evidence="2">
        <name>Mg(2+)</name>
        <dbReference type="ChEBI" id="CHEBI:18420"/>
    </cofactor>
</comment>
<evidence type="ECO:0000256" key="3">
    <source>
        <dbReference type="ARBA" id="ARBA00012895"/>
    </source>
</evidence>
<evidence type="ECO:0000259" key="8">
    <source>
        <dbReference type="PROSITE" id="PS50880"/>
    </source>
</evidence>
<accession>A0ABT7WFX3</accession>
<keyword evidence="10" id="KW-1185">Reference proteome</keyword>
<keyword evidence="4" id="KW-0799">Topoisomerase</keyword>
<dbReference type="PROSITE" id="PS00177">
    <property type="entry name" value="TOPOISOMERASE_II"/>
    <property type="match status" value="1"/>
</dbReference>
<dbReference type="Proteomes" id="UP001174839">
    <property type="component" value="Unassembled WGS sequence"/>
</dbReference>
<evidence type="ECO:0000256" key="6">
    <source>
        <dbReference type="ARBA" id="ARBA00023235"/>
    </source>
</evidence>
<evidence type="ECO:0000313" key="10">
    <source>
        <dbReference type="Proteomes" id="UP001174839"/>
    </source>
</evidence>
<comment type="catalytic activity">
    <reaction evidence="1">
        <text>ATP-dependent breakage, passage and rejoining of double-stranded DNA.</text>
        <dbReference type="EC" id="5.6.2.2"/>
    </reaction>
</comment>
<dbReference type="InterPro" id="IPR020568">
    <property type="entry name" value="Ribosomal_Su5_D2-typ_SF"/>
</dbReference>
<evidence type="ECO:0000256" key="7">
    <source>
        <dbReference type="SAM" id="Coils"/>
    </source>
</evidence>
<feature type="domain" description="Toprim" evidence="8">
    <location>
        <begin position="407"/>
        <end position="513"/>
    </location>
</feature>
<dbReference type="InterPro" id="IPR013759">
    <property type="entry name" value="Topo_IIA_B_C"/>
</dbReference>
<dbReference type="RefSeq" id="WP_289725184.1">
    <property type="nucleotide sequence ID" value="NZ_JAUDUY010000004.1"/>
</dbReference>
<evidence type="ECO:0000256" key="4">
    <source>
        <dbReference type="ARBA" id="ARBA00023029"/>
    </source>
</evidence>
<dbReference type="InterPro" id="IPR013760">
    <property type="entry name" value="Topo_IIA-like_dom_sf"/>
</dbReference>
<name>A0ABT7WFX3_9FLAO</name>
<dbReference type="GO" id="GO:0003918">
    <property type="term" value="F:DNA topoisomerase type II (double strand cut, ATP-hydrolyzing) activity"/>
    <property type="evidence" value="ECO:0007669"/>
    <property type="project" value="UniProtKB-EC"/>
</dbReference>
<proteinExistence type="predicted"/>
<evidence type="ECO:0000256" key="1">
    <source>
        <dbReference type="ARBA" id="ARBA00000185"/>
    </source>
</evidence>
<dbReference type="InterPro" id="IPR036890">
    <property type="entry name" value="HATPase_C_sf"/>
</dbReference>
<dbReference type="EC" id="5.6.2.2" evidence="3"/>
<dbReference type="InterPro" id="IPR000565">
    <property type="entry name" value="Topo_IIA_B"/>
</dbReference>
<comment type="caution">
    <text evidence="9">The sequence shown here is derived from an EMBL/GenBank/DDBJ whole genome shotgun (WGS) entry which is preliminary data.</text>
</comment>
<dbReference type="SUPFAM" id="SSF56719">
    <property type="entry name" value="Type II DNA topoisomerase"/>
    <property type="match status" value="1"/>
</dbReference>
<reference evidence="9" key="1">
    <citation type="submission" date="2023-06" db="EMBL/GenBank/DDBJ databases">
        <title>Robiginitalea aurantiacus sp. nov. and Algoriphagus sediminis sp. nov., isolated from coastal sediment.</title>
        <authorList>
            <person name="Zhou Z.Y."/>
            <person name="An J."/>
            <person name="Jia Y.W."/>
            <person name="Du Z.J."/>
        </authorList>
    </citation>
    <scope>NUCLEOTIDE SEQUENCE</scope>
    <source>
        <strain evidence="9">M39</strain>
    </source>
</reference>
<keyword evidence="7" id="KW-0175">Coiled coil</keyword>
<dbReference type="InterPro" id="IPR006171">
    <property type="entry name" value="TOPRIM_dom"/>
</dbReference>
<dbReference type="CDD" id="cd00822">
    <property type="entry name" value="TopoII_Trans_DNA_gyrase"/>
    <property type="match status" value="1"/>
</dbReference>
<organism evidence="9 10">
    <name type="scientific">Robiginitalea aurantiaca</name>
    <dbReference type="NCBI Taxonomy" id="3056915"/>
    <lineage>
        <taxon>Bacteria</taxon>
        <taxon>Pseudomonadati</taxon>
        <taxon>Bacteroidota</taxon>
        <taxon>Flavobacteriia</taxon>
        <taxon>Flavobacteriales</taxon>
        <taxon>Flavobacteriaceae</taxon>
        <taxon>Robiginitalea</taxon>
    </lineage>
</organism>
<sequence>MSQTQYTEDNIRSLDWKEHIRMRPGMYIGKLGDGSSHDDGIYILLKEVIDNCIDEFVMGAGKTIEIGIKDDRVTVRDYGRGIPLGKVVDVVSKMNTGGKYDTRAFKKSVGLNGVGTKAVNALSSFFMVESNREGKSKTAEFERGELQTEELLDESSRRRGTKVSFVPDSEIFKKFKYRNEYIERMLRFYVYLNPGLTIVFNGEKFHSENGLKDLLEDYNNPDDFLYPVVHLKGNDIEIAITHSKTQYSEEYHSFVNGQYTTQGGTHQSAFREALVKTIRDFYGKNYDASDIRKSVISAISIKVMEPVFESQTKTKLGSTDMGGDLPTVRTYVNDFVGRNLDNYLHKNPEIAEKIQRKIMQAEKERKELSGIRKLARERAKKASLHNKKLRDCRVHLDNMKSDRRLETTLFITEGDSASGSITKSRDVNTQAVFSLRGKPLNSYGMSKKIVYENEEFNLLQAALNIEDSIENLRYNNIVIATDADVDGMHIRLLLITFFLQFFPELIKENHLYILQTPLFRVRDKKQTIYCYSEEERKSAIAKLSGKPEITRFKGLGEISPDEFKHFIGDDIRLEPIMMDKAMSIEELLKFYMGKNTPNRQGFIIENLRVELDLIEEQ</sequence>
<protein>
    <recommendedName>
        <fullName evidence="3">DNA topoisomerase (ATP-hydrolyzing)</fullName>
        <ecNumber evidence="3">5.6.2.2</ecNumber>
    </recommendedName>
</protein>
<dbReference type="PANTHER" id="PTHR45866:SF2">
    <property type="entry name" value="DNA TOPOISOMERASE (ATP-HYDROLYZING)"/>
    <property type="match status" value="1"/>
</dbReference>
<dbReference type="Pfam" id="PF01751">
    <property type="entry name" value="Toprim"/>
    <property type="match status" value="1"/>
</dbReference>
<dbReference type="PROSITE" id="PS50880">
    <property type="entry name" value="TOPRIM"/>
    <property type="match status" value="1"/>
</dbReference>
<dbReference type="SUPFAM" id="SSF54211">
    <property type="entry name" value="Ribosomal protein S5 domain 2-like"/>
    <property type="match status" value="1"/>
</dbReference>
<dbReference type="InterPro" id="IPR001241">
    <property type="entry name" value="Topo_IIA"/>
</dbReference>
<evidence type="ECO:0000313" key="9">
    <source>
        <dbReference type="EMBL" id="MDM9631820.1"/>
    </source>
</evidence>
<dbReference type="SMART" id="SM00387">
    <property type="entry name" value="HATPase_c"/>
    <property type="match status" value="1"/>
</dbReference>
<dbReference type="PRINTS" id="PR00418">
    <property type="entry name" value="TPI2FAMILY"/>
</dbReference>